<evidence type="ECO:0000256" key="3">
    <source>
        <dbReference type="SAM" id="Phobius"/>
    </source>
</evidence>
<keyword evidence="3" id="KW-0472">Membrane</keyword>
<sequence>MITSSELHTIATLRAELIVFLIVSISCVGLLLEWYPILFTYSFERLQGEKELMAPKSEKISGSQECLHNQILLSIKRDFYSFQKCALVFMVLAKNGILSKGMRKCLVEMDLGISCMNVLQLKNGEVVARMHPESIYKVQKTNDCLIPGLHDDIAIECLTLACRSDYPSLACLNKNFHSLIGSGYLYKLRRQLGIIEHWVYLACSLMPWEAFDPTRLRWMRLPRMPCDECFSYADKESLAVNSTSSVW</sequence>
<dbReference type="PANTHER" id="PTHR46122">
    <property type="entry name" value="GALACTOSE OXIDASE/KELCH REPEAT PROTEIN-RELATED"/>
    <property type="match status" value="1"/>
</dbReference>
<keyword evidence="3" id="KW-1133">Transmembrane helix</keyword>
<name>A0A835RDY8_VANPL</name>
<organism evidence="4 5">
    <name type="scientific">Vanilla planifolia</name>
    <name type="common">Vanilla</name>
    <dbReference type="NCBI Taxonomy" id="51239"/>
    <lineage>
        <taxon>Eukaryota</taxon>
        <taxon>Viridiplantae</taxon>
        <taxon>Streptophyta</taxon>
        <taxon>Embryophyta</taxon>
        <taxon>Tracheophyta</taxon>
        <taxon>Spermatophyta</taxon>
        <taxon>Magnoliopsida</taxon>
        <taxon>Liliopsida</taxon>
        <taxon>Asparagales</taxon>
        <taxon>Orchidaceae</taxon>
        <taxon>Vanilloideae</taxon>
        <taxon>Vanilleae</taxon>
        <taxon>Vanilla</taxon>
    </lineage>
</organism>
<dbReference type="EMBL" id="JADCNM010000004">
    <property type="protein sequence ID" value="KAG0487154.1"/>
    <property type="molecule type" value="Genomic_DNA"/>
</dbReference>
<comment type="caution">
    <text evidence="4">The sequence shown here is derived from an EMBL/GenBank/DDBJ whole genome shotgun (WGS) entry which is preliminary data.</text>
</comment>
<evidence type="ECO:0000256" key="1">
    <source>
        <dbReference type="ARBA" id="ARBA00022441"/>
    </source>
</evidence>
<evidence type="ECO:0000256" key="2">
    <source>
        <dbReference type="ARBA" id="ARBA00022737"/>
    </source>
</evidence>
<keyword evidence="1" id="KW-0880">Kelch repeat</keyword>
<gene>
    <name evidence="4" type="ORF">HPP92_009249</name>
</gene>
<dbReference type="Proteomes" id="UP000639772">
    <property type="component" value="Unassembled WGS sequence"/>
</dbReference>
<reference evidence="4 5" key="1">
    <citation type="journal article" date="2020" name="Nat. Food">
        <title>A phased Vanilla planifolia genome enables genetic improvement of flavour and production.</title>
        <authorList>
            <person name="Hasing T."/>
            <person name="Tang H."/>
            <person name="Brym M."/>
            <person name="Khazi F."/>
            <person name="Huang T."/>
            <person name="Chambers A.H."/>
        </authorList>
    </citation>
    <scope>NUCLEOTIDE SEQUENCE [LARGE SCALE GENOMIC DNA]</scope>
    <source>
        <tissue evidence="4">Leaf</tissue>
    </source>
</reference>
<feature type="transmembrane region" description="Helical" evidence="3">
    <location>
        <begin position="17"/>
        <end position="43"/>
    </location>
</feature>
<dbReference type="InterPro" id="IPR052439">
    <property type="entry name" value="F-box/Kelch-repeat"/>
</dbReference>
<dbReference type="CDD" id="cd22152">
    <property type="entry name" value="F-box_AtAFR-like"/>
    <property type="match status" value="1"/>
</dbReference>
<accession>A0A835RDY8</accession>
<proteinExistence type="predicted"/>
<dbReference type="GO" id="GO:0005634">
    <property type="term" value="C:nucleus"/>
    <property type="evidence" value="ECO:0007669"/>
    <property type="project" value="TreeGrafter"/>
</dbReference>
<protein>
    <submittedName>
        <fullName evidence="4">Uncharacterized protein</fullName>
    </submittedName>
</protein>
<dbReference type="OrthoDB" id="1935693at2759"/>
<dbReference type="PANTHER" id="PTHR46122:SF6">
    <property type="entry name" value="OS04G0619300 PROTEIN"/>
    <property type="match status" value="1"/>
</dbReference>
<evidence type="ECO:0000313" key="5">
    <source>
        <dbReference type="Proteomes" id="UP000639772"/>
    </source>
</evidence>
<evidence type="ECO:0000313" key="4">
    <source>
        <dbReference type="EMBL" id="KAG0487154.1"/>
    </source>
</evidence>
<keyword evidence="3" id="KW-0812">Transmembrane</keyword>
<keyword evidence="2" id="KW-0677">Repeat</keyword>
<dbReference type="AlphaFoldDB" id="A0A835RDY8"/>